<protein>
    <recommendedName>
        <fullName evidence="2">G domain-containing protein</fullName>
    </recommendedName>
</protein>
<accession>A0A428UL52</accession>
<dbReference type="AlphaFoldDB" id="A0A428UL52"/>
<comment type="caution">
    <text evidence="3">The sequence shown here is derived from an EMBL/GenBank/DDBJ whole genome shotgun (WGS) entry which is preliminary data.</text>
</comment>
<keyword evidence="1" id="KW-0175">Coiled coil</keyword>
<dbReference type="EMBL" id="NKCK01000005">
    <property type="protein sequence ID" value="RSM14942.1"/>
    <property type="molecule type" value="Genomic_DNA"/>
</dbReference>
<evidence type="ECO:0000256" key="1">
    <source>
        <dbReference type="SAM" id="Coils"/>
    </source>
</evidence>
<evidence type="ECO:0000313" key="4">
    <source>
        <dbReference type="Proteomes" id="UP000287144"/>
    </source>
</evidence>
<dbReference type="Pfam" id="PF01926">
    <property type="entry name" value="MMR_HSR1"/>
    <property type="match status" value="1"/>
</dbReference>
<dbReference type="SUPFAM" id="SSF52540">
    <property type="entry name" value="P-loop containing nucleoside triphosphate hydrolases"/>
    <property type="match status" value="1"/>
</dbReference>
<sequence length="530" mass="59141">MHTASRLIEINHAVLDHNSFFSLGPLGLPRPQDEETILNLSQLADPKQFRATLEDEAEDEVRPHIDGDEPTPERKAELDTAAKAAAQADIKYVHVQSNENLFNKARGEPIIAIMGLTGTGKSTFIKLLTSSDVKIGHNLAACTADVGIYALDTAGGHSVALIDTPGFDDTYRSDTEVLTDVAYFLAQVYSNNLKLAGIIYLHRILDNRMTGSALKNLHMFQALCGKKSDMSHVVLATSMWDRLDGDQSDGIAREDELRSTYWADMLECGSQMFRHDNSRESAQRIINHILSLSGNMVLEIQHEIVVEARPLNKTQAGEELLKDLLAEREKHEKDLADVKKSHEEAMRSGSEQMTAILAKKEREHQEKLEQMDRDREERMKALERDYAKMQQDQQLKWQRAAEDLERKEKELEKKVRQEKAQVQALQNMQDVFDATIKDMQHDHEKRDADREAKVKQERGLNQLQITALEARITQYEKDAADLASRKNRPAVIPAIQALAGAGALVAGFTSGNTAMVASGTGLLTTAGSAL</sequence>
<reference evidence="3 4" key="1">
    <citation type="submission" date="2017-06" db="EMBL/GenBank/DDBJ databases">
        <title>Comparative genomic analysis of Ambrosia Fusariam Clade fungi.</title>
        <authorList>
            <person name="Stajich J.E."/>
            <person name="Carrillo J."/>
            <person name="Kijimoto T."/>
            <person name="Eskalen A."/>
            <person name="O'Donnell K."/>
            <person name="Kasson M."/>
        </authorList>
    </citation>
    <scope>NUCLEOTIDE SEQUENCE [LARGE SCALE GENOMIC DNA]</scope>
    <source>
        <strain evidence="3 4">NRRL62579</strain>
    </source>
</reference>
<dbReference type="Proteomes" id="UP000287144">
    <property type="component" value="Unassembled WGS sequence"/>
</dbReference>
<dbReference type="GO" id="GO:0005525">
    <property type="term" value="F:GTP binding"/>
    <property type="evidence" value="ECO:0007669"/>
    <property type="project" value="InterPro"/>
</dbReference>
<evidence type="ECO:0000313" key="3">
    <source>
        <dbReference type="EMBL" id="RSM14942.1"/>
    </source>
</evidence>
<dbReference type="InterPro" id="IPR006073">
    <property type="entry name" value="GTP-bd"/>
</dbReference>
<evidence type="ECO:0000259" key="2">
    <source>
        <dbReference type="Pfam" id="PF01926"/>
    </source>
</evidence>
<dbReference type="Gene3D" id="3.40.50.300">
    <property type="entry name" value="P-loop containing nucleotide triphosphate hydrolases"/>
    <property type="match status" value="1"/>
</dbReference>
<gene>
    <name evidence="3" type="ORF">CEP52_000982</name>
</gene>
<keyword evidence="4" id="KW-1185">Reference proteome</keyword>
<name>A0A428UL52_9HYPO</name>
<dbReference type="InterPro" id="IPR027417">
    <property type="entry name" value="P-loop_NTPase"/>
</dbReference>
<feature type="domain" description="G" evidence="2">
    <location>
        <begin position="111"/>
        <end position="168"/>
    </location>
</feature>
<feature type="coiled-coil region" evidence="1">
    <location>
        <begin position="321"/>
        <end position="428"/>
    </location>
</feature>
<dbReference type="STRING" id="1325735.A0A428UL52"/>
<organism evidence="3 4">
    <name type="scientific">Fusarium oligoseptatum</name>
    <dbReference type="NCBI Taxonomy" id="2604345"/>
    <lineage>
        <taxon>Eukaryota</taxon>
        <taxon>Fungi</taxon>
        <taxon>Dikarya</taxon>
        <taxon>Ascomycota</taxon>
        <taxon>Pezizomycotina</taxon>
        <taxon>Sordariomycetes</taxon>
        <taxon>Hypocreomycetidae</taxon>
        <taxon>Hypocreales</taxon>
        <taxon>Nectriaceae</taxon>
        <taxon>Fusarium</taxon>
        <taxon>Fusarium solani species complex</taxon>
    </lineage>
</organism>
<proteinExistence type="predicted"/>